<keyword evidence="2" id="KW-1185">Reference proteome</keyword>
<protein>
    <submittedName>
        <fullName evidence="3">Uncharacterized protein LOC111128720</fullName>
    </submittedName>
</protein>
<dbReference type="AlphaFoldDB" id="A0A8B8DQW3"/>
<feature type="signal peptide" evidence="1">
    <location>
        <begin position="1"/>
        <end position="15"/>
    </location>
</feature>
<evidence type="ECO:0000256" key="1">
    <source>
        <dbReference type="SAM" id="SignalP"/>
    </source>
</evidence>
<dbReference type="OrthoDB" id="6130608at2759"/>
<accession>A0A8B8DQW3</accession>
<dbReference type="GeneID" id="111128720"/>
<reference evidence="3" key="1">
    <citation type="submission" date="2025-08" db="UniProtKB">
        <authorList>
            <consortium name="RefSeq"/>
        </authorList>
    </citation>
    <scope>IDENTIFICATION</scope>
    <source>
        <tissue evidence="3">Whole sample</tissue>
    </source>
</reference>
<gene>
    <name evidence="3" type="primary">LOC111128720</name>
</gene>
<name>A0A8B8DQW3_CRAVI</name>
<evidence type="ECO:0000313" key="3">
    <source>
        <dbReference type="RefSeq" id="XP_022330215.1"/>
    </source>
</evidence>
<dbReference type="Proteomes" id="UP000694844">
    <property type="component" value="Chromosome 4"/>
</dbReference>
<evidence type="ECO:0000313" key="2">
    <source>
        <dbReference type="Proteomes" id="UP000694844"/>
    </source>
</evidence>
<dbReference type="KEGG" id="cvn:111128720"/>
<organism evidence="2 3">
    <name type="scientific">Crassostrea virginica</name>
    <name type="common">Eastern oyster</name>
    <dbReference type="NCBI Taxonomy" id="6565"/>
    <lineage>
        <taxon>Eukaryota</taxon>
        <taxon>Metazoa</taxon>
        <taxon>Spiralia</taxon>
        <taxon>Lophotrochozoa</taxon>
        <taxon>Mollusca</taxon>
        <taxon>Bivalvia</taxon>
        <taxon>Autobranchia</taxon>
        <taxon>Pteriomorphia</taxon>
        <taxon>Ostreida</taxon>
        <taxon>Ostreoidea</taxon>
        <taxon>Ostreidae</taxon>
        <taxon>Crassostrea</taxon>
    </lineage>
</organism>
<feature type="chain" id="PRO_5034867906" evidence="1">
    <location>
        <begin position="16"/>
        <end position="113"/>
    </location>
</feature>
<proteinExistence type="predicted"/>
<keyword evidence="1" id="KW-0732">Signal</keyword>
<sequence length="113" mass="12213">MKILLFVAIVACSQGFLLDDLFGSLGGCKSDAECTSGCCMTDLFGDSSCVHRYLGYLQECRLDGHERRSCGCGDGLYCESYANVHGAAVETQHFGSTEYGLCEHKVNMSTPGY</sequence>
<dbReference type="RefSeq" id="XP_022330215.1">
    <property type="nucleotide sequence ID" value="XM_022474507.1"/>
</dbReference>